<evidence type="ECO:0000313" key="9">
    <source>
        <dbReference type="Proteomes" id="UP000189739"/>
    </source>
</evidence>
<dbReference type="OrthoDB" id="711632at2"/>
<accession>A0A1S9PHH9</accession>
<dbReference type="SMART" id="SM00388">
    <property type="entry name" value="HisKA"/>
    <property type="match status" value="1"/>
</dbReference>
<evidence type="ECO:0000259" key="7">
    <source>
        <dbReference type="PROSITE" id="PS50109"/>
    </source>
</evidence>
<protein>
    <recommendedName>
        <fullName evidence="2">histidine kinase</fullName>
        <ecNumber evidence="2">2.7.13.3</ecNumber>
    </recommendedName>
</protein>
<dbReference type="Gene3D" id="1.10.287.130">
    <property type="match status" value="1"/>
</dbReference>
<comment type="caution">
    <text evidence="8">The sequence shown here is derived from an EMBL/GenBank/DDBJ whole genome shotgun (WGS) entry which is preliminary data.</text>
</comment>
<evidence type="ECO:0000256" key="5">
    <source>
        <dbReference type="ARBA" id="ARBA00022777"/>
    </source>
</evidence>
<dbReference type="InterPro" id="IPR004358">
    <property type="entry name" value="Sig_transdc_His_kin-like_C"/>
</dbReference>
<dbReference type="SUPFAM" id="SSF47384">
    <property type="entry name" value="Homodimeric domain of signal transducing histidine kinase"/>
    <property type="match status" value="1"/>
</dbReference>
<feature type="domain" description="Histidine kinase" evidence="7">
    <location>
        <begin position="335"/>
        <end position="552"/>
    </location>
</feature>
<keyword evidence="6" id="KW-0472">Membrane</keyword>
<dbReference type="PANTHER" id="PTHR43047">
    <property type="entry name" value="TWO-COMPONENT HISTIDINE PROTEIN KINASE"/>
    <property type="match status" value="1"/>
</dbReference>
<dbReference type="InterPro" id="IPR003661">
    <property type="entry name" value="HisK_dim/P_dom"/>
</dbReference>
<evidence type="ECO:0000256" key="4">
    <source>
        <dbReference type="ARBA" id="ARBA00022679"/>
    </source>
</evidence>
<evidence type="ECO:0000256" key="1">
    <source>
        <dbReference type="ARBA" id="ARBA00000085"/>
    </source>
</evidence>
<dbReference type="InterPro" id="IPR036890">
    <property type="entry name" value="HATPase_C_sf"/>
</dbReference>
<dbReference type="SMART" id="SM00387">
    <property type="entry name" value="HATPase_c"/>
    <property type="match status" value="1"/>
</dbReference>
<dbReference type="EMBL" id="MBTF01000007">
    <property type="protein sequence ID" value="OOQ60407.1"/>
    <property type="molecule type" value="Genomic_DNA"/>
</dbReference>
<keyword evidence="6" id="KW-0812">Transmembrane</keyword>
<keyword evidence="9" id="KW-1185">Reference proteome</keyword>
<dbReference type="PRINTS" id="PR00344">
    <property type="entry name" value="BCTRLSENSOR"/>
</dbReference>
<name>A0A1S9PHH9_9SPHI</name>
<gene>
    <name evidence="8" type="ORF">BC343_25675</name>
</gene>
<dbReference type="AlphaFoldDB" id="A0A1S9PHH9"/>
<dbReference type="PROSITE" id="PS50109">
    <property type="entry name" value="HIS_KIN"/>
    <property type="match status" value="1"/>
</dbReference>
<evidence type="ECO:0000313" key="8">
    <source>
        <dbReference type="EMBL" id="OOQ60407.1"/>
    </source>
</evidence>
<dbReference type="STRING" id="1792845.BC343_25675"/>
<dbReference type="InterPro" id="IPR005467">
    <property type="entry name" value="His_kinase_dom"/>
</dbReference>
<evidence type="ECO:0000256" key="6">
    <source>
        <dbReference type="SAM" id="Phobius"/>
    </source>
</evidence>
<dbReference type="GO" id="GO:0000155">
    <property type="term" value="F:phosphorelay sensor kinase activity"/>
    <property type="evidence" value="ECO:0007669"/>
    <property type="project" value="InterPro"/>
</dbReference>
<sequence>MTKRPGNFARIINRIFIIFLLFTFLVTTGSFFLRHTINQKLERLSMQAAAPPPQHQISALIVELDLAENSFQRASANGKAADLATYKQRLDTIFRSLDSAIGRYQKGSSASLPDSRHQIEKSLQLKLQLSKQLLILRSNFDSLLRVTTMNNIHRGTGKEKMPALPSLKADTVISTQKEANRSGLISRLKEALQATRSVKVLTVREKSNNKPRYSKHDNRALLLNLSSEYGRMAASGQALILANLNLLIKLRQLTRQVQDIDRIAYEKSRASTLKAYALTTKDLNTFTGIALAAVLIFIALLLVYIRRAGWAERRLVVESDRAIKLAGQRSEILAIMSHEIRNKLMAINGAVFTLKRTGLLPPQEQKVAAINLASGLILETVNNVLDASKLEQGYSDTRKCGPFVPAEAIIEAVEAMRFMAENKALTLDLELGPEMKQTILGDSFRLKQVLLNLLSNAIKYTDSGSVRIAGHLRRQDSHCRLNVEVGDTGSGIPKHLQAKLFTPYYQAAGKKPGTGLGLYLCRELIRQQGGEISIESDSGAGTVIRFFIVYNLPMS</sequence>
<proteinExistence type="predicted"/>
<dbReference type="PANTHER" id="PTHR43047:SF64">
    <property type="entry name" value="HISTIDINE KINASE CONTAINING CHEY-HOMOLOGOUS RECEIVER DOMAIN AND PAS DOMAIN-RELATED"/>
    <property type="match status" value="1"/>
</dbReference>
<keyword evidence="4" id="KW-0808">Transferase</keyword>
<keyword evidence="3" id="KW-0597">Phosphoprotein</keyword>
<reference evidence="8 9" key="1">
    <citation type="submission" date="2016-07" db="EMBL/GenBank/DDBJ databases">
        <title>Genomic analysis of zinc-resistant bacterium Mucilaginibacter pedocola TBZ30.</title>
        <authorList>
            <person name="Huang J."/>
            <person name="Tang J."/>
        </authorList>
    </citation>
    <scope>NUCLEOTIDE SEQUENCE [LARGE SCALE GENOMIC DNA]</scope>
    <source>
        <strain evidence="8 9">TBZ30</strain>
    </source>
</reference>
<dbReference type="Proteomes" id="UP000189739">
    <property type="component" value="Unassembled WGS sequence"/>
</dbReference>
<keyword evidence="5" id="KW-0418">Kinase</keyword>
<dbReference type="CDD" id="cd00082">
    <property type="entry name" value="HisKA"/>
    <property type="match status" value="1"/>
</dbReference>
<evidence type="ECO:0000256" key="2">
    <source>
        <dbReference type="ARBA" id="ARBA00012438"/>
    </source>
</evidence>
<dbReference type="InterPro" id="IPR036097">
    <property type="entry name" value="HisK_dim/P_sf"/>
</dbReference>
<dbReference type="RefSeq" id="WP_078347693.1">
    <property type="nucleotide sequence ID" value="NZ_MBTF01000007.1"/>
</dbReference>
<dbReference type="SUPFAM" id="SSF55874">
    <property type="entry name" value="ATPase domain of HSP90 chaperone/DNA topoisomerase II/histidine kinase"/>
    <property type="match status" value="1"/>
</dbReference>
<dbReference type="EC" id="2.7.13.3" evidence="2"/>
<dbReference type="Gene3D" id="3.30.565.10">
    <property type="entry name" value="Histidine kinase-like ATPase, C-terminal domain"/>
    <property type="match status" value="1"/>
</dbReference>
<feature type="transmembrane region" description="Helical" evidence="6">
    <location>
        <begin position="286"/>
        <end position="305"/>
    </location>
</feature>
<keyword evidence="6" id="KW-1133">Transmembrane helix</keyword>
<dbReference type="Pfam" id="PF02518">
    <property type="entry name" value="HATPase_c"/>
    <property type="match status" value="1"/>
</dbReference>
<dbReference type="InterPro" id="IPR003594">
    <property type="entry name" value="HATPase_dom"/>
</dbReference>
<comment type="catalytic activity">
    <reaction evidence="1">
        <text>ATP + protein L-histidine = ADP + protein N-phospho-L-histidine.</text>
        <dbReference type="EC" id="2.7.13.3"/>
    </reaction>
</comment>
<feature type="transmembrane region" description="Helical" evidence="6">
    <location>
        <begin position="12"/>
        <end position="33"/>
    </location>
</feature>
<evidence type="ECO:0000256" key="3">
    <source>
        <dbReference type="ARBA" id="ARBA00022553"/>
    </source>
</evidence>
<dbReference type="Pfam" id="PF00512">
    <property type="entry name" value="HisKA"/>
    <property type="match status" value="1"/>
</dbReference>
<organism evidence="8 9">
    <name type="scientific">Mucilaginibacter pedocola</name>
    <dbReference type="NCBI Taxonomy" id="1792845"/>
    <lineage>
        <taxon>Bacteria</taxon>
        <taxon>Pseudomonadati</taxon>
        <taxon>Bacteroidota</taxon>
        <taxon>Sphingobacteriia</taxon>
        <taxon>Sphingobacteriales</taxon>
        <taxon>Sphingobacteriaceae</taxon>
        <taxon>Mucilaginibacter</taxon>
    </lineage>
</organism>